<accession>A0AAV5TCI1</accession>
<protein>
    <submittedName>
        <fullName evidence="1">Uncharacterized protein</fullName>
    </submittedName>
</protein>
<proteinExistence type="predicted"/>
<gene>
    <name evidence="1" type="ORF">PENTCL1PPCAC_12683</name>
</gene>
<dbReference type="Proteomes" id="UP001432027">
    <property type="component" value="Unassembled WGS sequence"/>
</dbReference>
<sequence>RDNATEPAKKVLKEKEQLDTKPVEMSSARFKNAAVIGDRDFHSALPDDCLLEVFGVMDRYVW</sequence>
<dbReference type="EMBL" id="BTSX01000003">
    <property type="protein sequence ID" value="GMS90508.1"/>
    <property type="molecule type" value="Genomic_DNA"/>
</dbReference>
<reference evidence="1" key="1">
    <citation type="submission" date="2023-10" db="EMBL/GenBank/DDBJ databases">
        <title>Genome assembly of Pristionchus species.</title>
        <authorList>
            <person name="Yoshida K."/>
            <person name="Sommer R.J."/>
        </authorList>
    </citation>
    <scope>NUCLEOTIDE SEQUENCE</scope>
    <source>
        <strain evidence="1">RS0144</strain>
    </source>
</reference>
<organism evidence="1 2">
    <name type="scientific">Pristionchus entomophagus</name>
    <dbReference type="NCBI Taxonomy" id="358040"/>
    <lineage>
        <taxon>Eukaryota</taxon>
        <taxon>Metazoa</taxon>
        <taxon>Ecdysozoa</taxon>
        <taxon>Nematoda</taxon>
        <taxon>Chromadorea</taxon>
        <taxon>Rhabditida</taxon>
        <taxon>Rhabditina</taxon>
        <taxon>Diplogasteromorpha</taxon>
        <taxon>Diplogasteroidea</taxon>
        <taxon>Neodiplogasteridae</taxon>
        <taxon>Pristionchus</taxon>
    </lineage>
</organism>
<evidence type="ECO:0000313" key="2">
    <source>
        <dbReference type="Proteomes" id="UP001432027"/>
    </source>
</evidence>
<evidence type="ECO:0000313" key="1">
    <source>
        <dbReference type="EMBL" id="GMS90508.1"/>
    </source>
</evidence>
<keyword evidence="2" id="KW-1185">Reference proteome</keyword>
<comment type="caution">
    <text evidence="1">The sequence shown here is derived from an EMBL/GenBank/DDBJ whole genome shotgun (WGS) entry which is preliminary data.</text>
</comment>
<name>A0AAV5TCI1_9BILA</name>
<feature type="non-terminal residue" evidence="1">
    <location>
        <position position="1"/>
    </location>
</feature>
<dbReference type="AlphaFoldDB" id="A0AAV5TCI1"/>